<evidence type="ECO:0000256" key="2">
    <source>
        <dbReference type="ARBA" id="ARBA00023315"/>
    </source>
</evidence>
<proteinExistence type="predicted"/>
<evidence type="ECO:0000259" key="3">
    <source>
        <dbReference type="PROSITE" id="PS51186"/>
    </source>
</evidence>
<dbReference type="PROSITE" id="PS51186">
    <property type="entry name" value="GNAT"/>
    <property type="match status" value="1"/>
</dbReference>
<evidence type="ECO:0000313" key="5">
    <source>
        <dbReference type="Proteomes" id="UP001161405"/>
    </source>
</evidence>
<comment type="caution">
    <text evidence="4">The sequence shown here is derived from an EMBL/GenBank/DDBJ whole genome shotgun (WGS) entry which is preliminary data.</text>
</comment>
<dbReference type="Proteomes" id="UP001161405">
    <property type="component" value="Unassembled WGS sequence"/>
</dbReference>
<evidence type="ECO:0000313" key="4">
    <source>
        <dbReference type="EMBL" id="GLQ17565.1"/>
    </source>
</evidence>
<keyword evidence="2" id="KW-0012">Acyltransferase</keyword>
<dbReference type="InterPro" id="IPR050832">
    <property type="entry name" value="Bact_Acetyltransf"/>
</dbReference>
<dbReference type="InterPro" id="IPR016181">
    <property type="entry name" value="Acyl_CoA_acyltransferase"/>
</dbReference>
<gene>
    <name evidence="4" type="primary">aac</name>
    <name evidence="4" type="ORF">GCM10007879_18140</name>
</gene>
<sequence length="150" mass="17186">MEFEVREMKRDEWREWSAMRQTLYDGLDDADAEREALKFLSGEDRDLKIVLLAVRDTKAIGFAELSERSIAEGCFDGPVAYLEGWYIKPEFRRLGVGKALIDAAIDWAKSSRYPHLASDAELTNIDSQNAHMALGFEEVERAVHFRMALK</sequence>
<dbReference type="InterPro" id="IPR000182">
    <property type="entry name" value="GNAT_dom"/>
</dbReference>
<organism evidence="4 5">
    <name type="scientific">Maritalea porphyrae</name>
    <dbReference type="NCBI Taxonomy" id="880732"/>
    <lineage>
        <taxon>Bacteria</taxon>
        <taxon>Pseudomonadati</taxon>
        <taxon>Pseudomonadota</taxon>
        <taxon>Alphaproteobacteria</taxon>
        <taxon>Hyphomicrobiales</taxon>
        <taxon>Devosiaceae</taxon>
        <taxon>Maritalea</taxon>
    </lineage>
</organism>
<keyword evidence="1" id="KW-0808">Transferase</keyword>
<dbReference type="EMBL" id="BSNI01000002">
    <property type="protein sequence ID" value="GLQ17565.1"/>
    <property type="molecule type" value="Genomic_DNA"/>
</dbReference>
<protein>
    <submittedName>
        <fullName evidence="4">Cryptic aminoglycoside N-acetyltransferase AAC(6')-Iy/Iaa</fullName>
    </submittedName>
</protein>
<dbReference type="Gene3D" id="3.40.630.30">
    <property type="match status" value="1"/>
</dbReference>
<dbReference type="SUPFAM" id="SSF55729">
    <property type="entry name" value="Acyl-CoA N-acyltransferases (Nat)"/>
    <property type="match status" value="1"/>
</dbReference>
<reference evidence="4" key="2">
    <citation type="submission" date="2023-01" db="EMBL/GenBank/DDBJ databases">
        <title>Draft genome sequence of Maritalea porphyrae strain NBRC 107169.</title>
        <authorList>
            <person name="Sun Q."/>
            <person name="Mori K."/>
        </authorList>
    </citation>
    <scope>NUCLEOTIDE SEQUENCE</scope>
    <source>
        <strain evidence="4">NBRC 107169</strain>
    </source>
</reference>
<reference evidence="4" key="1">
    <citation type="journal article" date="2014" name="Int. J. Syst. Evol. Microbiol.">
        <title>Complete genome of a new Firmicutes species belonging to the dominant human colonic microbiota ('Ruminococcus bicirculans') reveals two chromosomes and a selective capacity to utilize plant glucans.</title>
        <authorList>
            <consortium name="NISC Comparative Sequencing Program"/>
            <person name="Wegmann U."/>
            <person name="Louis P."/>
            <person name="Goesmann A."/>
            <person name="Henrissat B."/>
            <person name="Duncan S.H."/>
            <person name="Flint H.J."/>
        </authorList>
    </citation>
    <scope>NUCLEOTIDE SEQUENCE</scope>
    <source>
        <strain evidence="4">NBRC 107169</strain>
    </source>
</reference>
<dbReference type="RefSeq" id="WP_284363814.1">
    <property type="nucleotide sequence ID" value="NZ_BSNI01000002.1"/>
</dbReference>
<name>A0ABQ5UQN5_9HYPH</name>
<dbReference type="PANTHER" id="PTHR43877">
    <property type="entry name" value="AMINOALKYLPHOSPHONATE N-ACETYLTRANSFERASE-RELATED-RELATED"/>
    <property type="match status" value="1"/>
</dbReference>
<keyword evidence="5" id="KW-1185">Reference proteome</keyword>
<evidence type="ECO:0000256" key="1">
    <source>
        <dbReference type="ARBA" id="ARBA00022679"/>
    </source>
</evidence>
<accession>A0ABQ5UQN5</accession>
<dbReference type="CDD" id="cd04301">
    <property type="entry name" value="NAT_SF"/>
    <property type="match status" value="1"/>
</dbReference>
<dbReference type="PANTHER" id="PTHR43877:SF1">
    <property type="entry name" value="ACETYLTRANSFERASE"/>
    <property type="match status" value="1"/>
</dbReference>
<dbReference type="Pfam" id="PF00583">
    <property type="entry name" value="Acetyltransf_1"/>
    <property type="match status" value="1"/>
</dbReference>
<feature type="domain" description="N-acetyltransferase" evidence="3">
    <location>
        <begin position="3"/>
        <end position="150"/>
    </location>
</feature>